<evidence type="ECO:0008006" key="4">
    <source>
        <dbReference type="Google" id="ProtNLM"/>
    </source>
</evidence>
<protein>
    <recommendedName>
        <fullName evidence="4">Kinetochore protein mis13</fullName>
    </recommendedName>
</protein>
<gene>
    <name evidence="2" type="ORF">FA13DRAFT_1789946</name>
</gene>
<name>A0A4Y7THT9_COPMI</name>
<reference evidence="2 3" key="1">
    <citation type="journal article" date="2019" name="Nat. Ecol. Evol.">
        <title>Megaphylogeny resolves global patterns of mushroom evolution.</title>
        <authorList>
            <person name="Varga T."/>
            <person name="Krizsan K."/>
            <person name="Foldi C."/>
            <person name="Dima B."/>
            <person name="Sanchez-Garcia M."/>
            <person name="Sanchez-Ramirez S."/>
            <person name="Szollosi G.J."/>
            <person name="Szarkandi J.G."/>
            <person name="Papp V."/>
            <person name="Albert L."/>
            <person name="Andreopoulos W."/>
            <person name="Angelini C."/>
            <person name="Antonin V."/>
            <person name="Barry K.W."/>
            <person name="Bougher N.L."/>
            <person name="Buchanan P."/>
            <person name="Buyck B."/>
            <person name="Bense V."/>
            <person name="Catcheside P."/>
            <person name="Chovatia M."/>
            <person name="Cooper J."/>
            <person name="Damon W."/>
            <person name="Desjardin D."/>
            <person name="Finy P."/>
            <person name="Geml J."/>
            <person name="Haridas S."/>
            <person name="Hughes K."/>
            <person name="Justo A."/>
            <person name="Karasinski D."/>
            <person name="Kautmanova I."/>
            <person name="Kiss B."/>
            <person name="Kocsube S."/>
            <person name="Kotiranta H."/>
            <person name="LaButti K.M."/>
            <person name="Lechner B.E."/>
            <person name="Liimatainen K."/>
            <person name="Lipzen A."/>
            <person name="Lukacs Z."/>
            <person name="Mihaltcheva S."/>
            <person name="Morgado L.N."/>
            <person name="Niskanen T."/>
            <person name="Noordeloos M.E."/>
            <person name="Ohm R.A."/>
            <person name="Ortiz-Santana B."/>
            <person name="Ovrebo C."/>
            <person name="Racz N."/>
            <person name="Riley R."/>
            <person name="Savchenko A."/>
            <person name="Shiryaev A."/>
            <person name="Soop K."/>
            <person name="Spirin V."/>
            <person name="Szebenyi C."/>
            <person name="Tomsovsky M."/>
            <person name="Tulloss R.E."/>
            <person name="Uehling J."/>
            <person name="Grigoriev I.V."/>
            <person name="Vagvolgyi C."/>
            <person name="Papp T."/>
            <person name="Martin F.M."/>
            <person name="Miettinen O."/>
            <person name="Hibbett D.S."/>
            <person name="Nagy L.G."/>
        </authorList>
    </citation>
    <scope>NUCLEOTIDE SEQUENCE [LARGE SCALE GENOMIC DNA]</scope>
    <source>
        <strain evidence="2 3">FP101781</strain>
    </source>
</reference>
<dbReference type="EMBL" id="QPFP01000012">
    <property type="protein sequence ID" value="TEB33524.1"/>
    <property type="molecule type" value="Genomic_DNA"/>
</dbReference>
<keyword evidence="3" id="KW-1185">Reference proteome</keyword>
<dbReference type="OrthoDB" id="3364649at2759"/>
<proteinExistence type="predicted"/>
<feature type="compositionally biased region" description="Low complexity" evidence="1">
    <location>
        <begin position="45"/>
        <end position="60"/>
    </location>
</feature>
<feature type="compositionally biased region" description="Basic and acidic residues" evidence="1">
    <location>
        <begin position="217"/>
        <end position="231"/>
    </location>
</feature>
<feature type="compositionally biased region" description="Polar residues" evidence="1">
    <location>
        <begin position="72"/>
        <end position="100"/>
    </location>
</feature>
<sequence length="332" mass="36546">MAAAAAKRAKKDKANAAKRKLLPSEDAPGGLLIVHTPEPADLFTSQRPTSSQPQLSQSKPPSKKFRADSQPPAGSSRSTKPPSHSQSLQHIPRKPSTSSRLLDDEQAASHSDAEVERDVRAMEDEADRLRRQSRARALVDQSLLASTHSSSQSDNSMFNFPPPSTSKSQPKPAGANKSRNKLTITAMEVDTQVPIPQNETPQQQRNKRLREGAMAAIREDQEGEERGRDSGRGSGQRGISTSYQQTGVITQPHNTVSEASFYKHIDADLPEVERIRQLLIWCAMRAAPNYNKPPSPTFKPSLLLKFNKSCFFINETPTRPASPTLSEKPKRS</sequence>
<dbReference type="InterPro" id="IPR013218">
    <property type="entry name" value="Dsn1/Mis13"/>
</dbReference>
<dbReference type="GO" id="GO:0051301">
    <property type="term" value="P:cell division"/>
    <property type="evidence" value="ECO:0007669"/>
    <property type="project" value="InterPro"/>
</dbReference>
<feature type="compositionally biased region" description="Basic residues" evidence="1">
    <location>
        <begin position="7"/>
        <end position="21"/>
    </location>
</feature>
<feature type="compositionally biased region" description="Basic and acidic residues" evidence="1">
    <location>
        <begin position="111"/>
        <end position="128"/>
    </location>
</feature>
<evidence type="ECO:0000313" key="3">
    <source>
        <dbReference type="Proteomes" id="UP000298030"/>
    </source>
</evidence>
<organism evidence="2 3">
    <name type="scientific">Coprinellus micaceus</name>
    <name type="common">Glistening ink-cap mushroom</name>
    <name type="synonym">Coprinus micaceus</name>
    <dbReference type="NCBI Taxonomy" id="71717"/>
    <lineage>
        <taxon>Eukaryota</taxon>
        <taxon>Fungi</taxon>
        <taxon>Dikarya</taxon>
        <taxon>Basidiomycota</taxon>
        <taxon>Agaricomycotina</taxon>
        <taxon>Agaricomycetes</taxon>
        <taxon>Agaricomycetidae</taxon>
        <taxon>Agaricales</taxon>
        <taxon>Agaricineae</taxon>
        <taxon>Psathyrellaceae</taxon>
        <taxon>Coprinellus</taxon>
    </lineage>
</organism>
<evidence type="ECO:0000256" key="1">
    <source>
        <dbReference type="SAM" id="MobiDB-lite"/>
    </source>
</evidence>
<evidence type="ECO:0000313" key="2">
    <source>
        <dbReference type="EMBL" id="TEB33524.1"/>
    </source>
</evidence>
<dbReference type="Proteomes" id="UP000298030">
    <property type="component" value="Unassembled WGS sequence"/>
</dbReference>
<feature type="region of interest" description="Disordered" evidence="1">
    <location>
        <begin position="140"/>
        <end position="241"/>
    </location>
</feature>
<comment type="caution">
    <text evidence="2">The sequence shown here is derived from an EMBL/GenBank/DDBJ whole genome shotgun (WGS) entry which is preliminary data.</text>
</comment>
<dbReference type="STRING" id="71717.A0A4Y7THT9"/>
<feature type="compositionally biased region" description="Low complexity" evidence="1">
    <location>
        <begin position="141"/>
        <end position="153"/>
    </location>
</feature>
<dbReference type="PANTHER" id="PTHR14778">
    <property type="entry name" value="KINETOCHORE-ASSOCIATED PROTEIN DSN1 HOMOLOG"/>
    <property type="match status" value="1"/>
</dbReference>
<dbReference type="PANTHER" id="PTHR14778:SF2">
    <property type="entry name" value="KINETOCHORE-ASSOCIATED PROTEIN DSN1 HOMOLOG"/>
    <property type="match status" value="1"/>
</dbReference>
<feature type="compositionally biased region" description="Polar residues" evidence="1">
    <location>
        <begin position="194"/>
        <end position="204"/>
    </location>
</feature>
<feature type="region of interest" description="Disordered" evidence="1">
    <location>
        <begin position="1"/>
        <end position="128"/>
    </location>
</feature>
<dbReference type="AlphaFoldDB" id="A0A4Y7THT9"/>
<accession>A0A4Y7THT9</accession>
<dbReference type="GO" id="GO:0007059">
    <property type="term" value="P:chromosome segregation"/>
    <property type="evidence" value="ECO:0007669"/>
    <property type="project" value="InterPro"/>
</dbReference>
<dbReference type="Pfam" id="PF08202">
    <property type="entry name" value="MIS13"/>
    <property type="match status" value="1"/>
</dbReference>
<dbReference type="GO" id="GO:0000444">
    <property type="term" value="C:MIS12/MIND type complex"/>
    <property type="evidence" value="ECO:0007669"/>
    <property type="project" value="InterPro"/>
</dbReference>